<reference evidence="1" key="1">
    <citation type="submission" date="2018-02" db="EMBL/GenBank/DDBJ databases">
        <title>Rhizophora mucronata_Transcriptome.</title>
        <authorList>
            <person name="Meera S.P."/>
            <person name="Sreeshan A."/>
            <person name="Augustine A."/>
        </authorList>
    </citation>
    <scope>NUCLEOTIDE SEQUENCE</scope>
    <source>
        <tissue evidence="1">Leaf</tissue>
    </source>
</reference>
<evidence type="ECO:0000313" key="1">
    <source>
        <dbReference type="EMBL" id="MBX64264.1"/>
    </source>
</evidence>
<accession>A0A2P2QBF5</accession>
<name>A0A2P2QBF5_RHIMU</name>
<proteinExistence type="predicted"/>
<organism evidence="1">
    <name type="scientific">Rhizophora mucronata</name>
    <name type="common">Asiatic mangrove</name>
    <dbReference type="NCBI Taxonomy" id="61149"/>
    <lineage>
        <taxon>Eukaryota</taxon>
        <taxon>Viridiplantae</taxon>
        <taxon>Streptophyta</taxon>
        <taxon>Embryophyta</taxon>
        <taxon>Tracheophyta</taxon>
        <taxon>Spermatophyta</taxon>
        <taxon>Magnoliopsida</taxon>
        <taxon>eudicotyledons</taxon>
        <taxon>Gunneridae</taxon>
        <taxon>Pentapetalae</taxon>
        <taxon>rosids</taxon>
        <taxon>fabids</taxon>
        <taxon>Malpighiales</taxon>
        <taxon>Rhizophoraceae</taxon>
        <taxon>Rhizophora</taxon>
    </lineage>
</organism>
<protein>
    <submittedName>
        <fullName evidence="1">Uncharacterized protein</fullName>
    </submittedName>
</protein>
<dbReference type="AlphaFoldDB" id="A0A2P2QBF5"/>
<sequence length="30" mass="3479">MGPVVKLLDSFRRLLTFHSCRVCCFVSNLH</sequence>
<dbReference type="EMBL" id="GGEC01083780">
    <property type="protein sequence ID" value="MBX64264.1"/>
    <property type="molecule type" value="Transcribed_RNA"/>
</dbReference>